<dbReference type="KEGG" id="ark:D6B99_09725"/>
<evidence type="ECO:0000313" key="2">
    <source>
        <dbReference type="EMBL" id="AYD47843.1"/>
    </source>
</evidence>
<dbReference type="SUPFAM" id="SSF55797">
    <property type="entry name" value="PR-1-like"/>
    <property type="match status" value="1"/>
</dbReference>
<accession>A0A386HPZ6</accession>
<dbReference type="CDD" id="cd05379">
    <property type="entry name" value="CAP_bacterial"/>
    <property type="match status" value="1"/>
</dbReference>
<gene>
    <name evidence="2" type="ORF">D6B99_09725</name>
</gene>
<dbReference type="Proteomes" id="UP000266118">
    <property type="component" value="Chromosome"/>
</dbReference>
<proteinExistence type="predicted"/>
<keyword evidence="3" id="KW-1185">Reference proteome</keyword>
<sequence>MKKQFRLGFLLSITLLIMLPLVSRAKDHSIEKDILYYTNQFRRSHGLQPLKMVRFINDIAADHSRDMARKRVGFGHRGFNKRTDLLKEKYGNIATGENVAYGKISGKEVVDIWINSPPHRKNLLGNYNLVGIGVAENNQGLLFFTQLFARVPGK</sequence>
<dbReference type="Gene3D" id="3.40.33.10">
    <property type="entry name" value="CAP"/>
    <property type="match status" value="1"/>
</dbReference>
<protein>
    <submittedName>
        <fullName evidence="2">CAP domain-containing protein</fullName>
    </submittedName>
</protein>
<dbReference type="OrthoDB" id="982527at2"/>
<feature type="domain" description="SCP" evidence="1">
    <location>
        <begin position="35"/>
        <end position="148"/>
    </location>
</feature>
<name>A0A386HPZ6_9BACT</name>
<dbReference type="EMBL" id="CP032489">
    <property type="protein sequence ID" value="AYD47843.1"/>
    <property type="molecule type" value="Genomic_DNA"/>
</dbReference>
<dbReference type="AlphaFoldDB" id="A0A386HPZ6"/>
<dbReference type="PANTHER" id="PTHR31157:SF1">
    <property type="entry name" value="SCP DOMAIN-CONTAINING PROTEIN"/>
    <property type="match status" value="1"/>
</dbReference>
<evidence type="ECO:0000313" key="3">
    <source>
        <dbReference type="Proteomes" id="UP000266118"/>
    </source>
</evidence>
<evidence type="ECO:0000259" key="1">
    <source>
        <dbReference type="Pfam" id="PF00188"/>
    </source>
</evidence>
<dbReference type="InterPro" id="IPR014044">
    <property type="entry name" value="CAP_dom"/>
</dbReference>
<dbReference type="PANTHER" id="PTHR31157">
    <property type="entry name" value="SCP DOMAIN-CONTAINING PROTEIN"/>
    <property type="match status" value="1"/>
</dbReference>
<organism evidence="2 3">
    <name type="scientific">Arachidicoccus soli</name>
    <dbReference type="NCBI Taxonomy" id="2341117"/>
    <lineage>
        <taxon>Bacteria</taxon>
        <taxon>Pseudomonadati</taxon>
        <taxon>Bacteroidota</taxon>
        <taxon>Chitinophagia</taxon>
        <taxon>Chitinophagales</taxon>
        <taxon>Chitinophagaceae</taxon>
        <taxon>Arachidicoccus</taxon>
    </lineage>
</organism>
<dbReference type="InterPro" id="IPR035940">
    <property type="entry name" value="CAP_sf"/>
</dbReference>
<reference evidence="2 3" key="1">
    <citation type="submission" date="2018-09" db="EMBL/GenBank/DDBJ databases">
        <title>Arachidicoccus sp. nov., a bacterium isolated from soil.</title>
        <authorList>
            <person name="Weon H.-Y."/>
            <person name="Kwon S.-W."/>
            <person name="Lee S.A."/>
        </authorList>
    </citation>
    <scope>NUCLEOTIDE SEQUENCE [LARGE SCALE GENOMIC DNA]</scope>
    <source>
        <strain evidence="2 3">KIS59-12</strain>
    </source>
</reference>
<dbReference type="Pfam" id="PF00188">
    <property type="entry name" value="CAP"/>
    <property type="match status" value="1"/>
</dbReference>